<dbReference type="Gene3D" id="3.40.430.10">
    <property type="entry name" value="Dihydrofolate Reductase, subunit A"/>
    <property type="match status" value="1"/>
</dbReference>
<dbReference type="PANTHER" id="PTHR38011">
    <property type="entry name" value="DIHYDROFOLATE REDUCTASE FAMILY PROTEIN (AFU_ORTHOLOGUE AFUA_8G06820)"/>
    <property type="match status" value="1"/>
</dbReference>
<gene>
    <name evidence="5" type="ORF">GCM10009663_48160</name>
</gene>
<evidence type="ECO:0000256" key="3">
    <source>
        <dbReference type="ARBA" id="ARBA00023002"/>
    </source>
</evidence>
<name>A0ABN1TSA6_9ACTN</name>
<evidence type="ECO:0000256" key="2">
    <source>
        <dbReference type="ARBA" id="ARBA00022857"/>
    </source>
</evidence>
<accession>A0ABN1TSA6</accession>
<keyword evidence="2" id="KW-0521">NADP</keyword>
<evidence type="ECO:0000256" key="1">
    <source>
        <dbReference type="ARBA" id="ARBA00005104"/>
    </source>
</evidence>
<keyword evidence="6" id="KW-1185">Reference proteome</keyword>
<proteinExistence type="predicted"/>
<dbReference type="SUPFAM" id="SSF53597">
    <property type="entry name" value="Dihydrofolate reductase-like"/>
    <property type="match status" value="1"/>
</dbReference>
<keyword evidence="3" id="KW-0560">Oxidoreductase</keyword>
<dbReference type="InterPro" id="IPR050765">
    <property type="entry name" value="Riboflavin_Biosynth_HTPR"/>
</dbReference>
<dbReference type="PANTHER" id="PTHR38011:SF7">
    <property type="entry name" value="2,5-DIAMINO-6-RIBOSYLAMINO-4(3H)-PYRIMIDINONE 5'-PHOSPHATE REDUCTASE"/>
    <property type="match status" value="1"/>
</dbReference>
<protein>
    <recommendedName>
        <fullName evidence="4">Bacterial bifunctional deaminase-reductase C-terminal domain-containing protein</fullName>
    </recommendedName>
</protein>
<organism evidence="5 6">
    <name type="scientific">Kitasatospora arboriphila</name>
    <dbReference type="NCBI Taxonomy" id="258052"/>
    <lineage>
        <taxon>Bacteria</taxon>
        <taxon>Bacillati</taxon>
        <taxon>Actinomycetota</taxon>
        <taxon>Actinomycetes</taxon>
        <taxon>Kitasatosporales</taxon>
        <taxon>Streptomycetaceae</taxon>
        <taxon>Kitasatospora</taxon>
    </lineage>
</organism>
<dbReference type="Pfam" id="PF01872">
    <property type="entry name" value="RibD_C"/>
    <property type="match status" value="1"/>
</dbReference>
<dbReference type="Proteomes" id="UP001499987">
    <property type="component" value="Unassembled WGS sequence"/>
</dbReference>
<dbReference type="EMBL" id="BAAALD010000051">
    <property type="protein sequence ID" value="GAA1099838.1"/>
    <property type="molecule type" value="Genomic_DNA"/>
</dbReference>
<dbReference type="InterPro" id="IPR002734">
    <property type="entry name" value="RibDG_C"/>
</dbReference>
<dbReference type="InterPro" id="IPR024072">
    <property type="entry name" value="DHFR-like_dom_sf"/>
</dbReference>
<feature type="domain" description="Bacterial bifunctional deaminase-reductase C-terminal" evidence="4">
    <location>
        <begin position="28"/>
        <end position="240"/>
    </location>
</feature>
<evidence type="ECO:0000259" key="4">
    <source>
        <dbReference type="Pfam" id="PF01872"/>
    </source>
</evidence>
<comment type="caution">
    <text evidence="5">The sequence shown here is derived from an EMBL/GenBank/DDBJ whole genome shotgun (WGS) entry which is preliminary data.</text>
</comment>
<comment type="pathway">
    <text evidence="1">Cofactor biosynthesis; riboflavin biosynthesis.</text>
</comment>
<evidence type="ECO:0000313" key="6">
    <source>
        <dbReference type="Proteomes" id="UP001499987"/>
    </source>
</evidence>
<evidence type="ECO:0000313" key="5">
    <source>
        <dbReference type="EMBL" id="GAA1099838.1"/>
    </source>
</evidence>
<sequence>MAGHLVVRAVTVRWSGSRQIGDPVSRRPYVLLSAAVSLDGHLDDASPERLLLSNPADFDRVDEVRAGCDALLVGGTTLRRDNPRLLVNSPGRRARRVADGRPEYPLKVTLTASGGLSPALNFWHTGGAKAVYTTDAAAPALRGALDGLAEVVALGAEVGLGALLDDLGGRGVQRLMVEGGGSIHTQFLAQGLADELQLAVAPLLVGQPGAPRFLGPADYPGGPARRMRLLEARTVGDVVLLRYAPKESAP</sequence>
<reference evidence="5 6" key="1">
    <citation type="journal article" date="2019" name="Int. J. Syst. Evol. Microbiol.">
        <title>The Global Catalogue of Microorganisms (GCM) 10K type strain sequencing project: providing services to taxonomists for standard genome sequencing and annotation.</title>
        <authorList>
            <consortium name="The Broad Institute Genomics Platform"/>
            <consortium name="The Broad Institute Genome Sequencing Center for Infectious Disease"/>
            <person name="Wu L."/>
            <person name="Ma J."/>
        </authorList>
    </citation>
    <scope>NUCLEOTIDE SEQUENCE [LARGE SCALE GENOMIC DNA]</scope>
    <source>
        <strain evidence="5 6">JCM 13002</strain>
    </source>
</reference>